<reference evidence="1" key="1">
    <citation type="submission" date="2023-11" db="EMBL/GenBank/DDBJ databases">
        <authorList>
            <person name="Poullet M."/>
        </authorList>
    </citation>
    <scope>NUCLEOTIDE SEQUENCE</scope>
    <source>
        <strain evidence="1">E1834</strain>
    </source>
</reference>
<evidence type="ECO:0000313" key="1">
    <source>
        <dbReference type="EMBL" id="CAK5081389.1"/>
    </source>
</evidence>
<sequence>MEYILWNRKEFDTIYNCTGINVDDVPIDQRFLIVSIISILLGFIYYPLYFPCLYSFWKNRAKNPCYMLLIYLSILDIGTLWVLTFAHGFFNKNGLVYCSSPFLSYFFGCFSLCEFFNHNFNKK</sequence>
<organism evidence="1 2">
    <name type="scientific">Meloidogyne enterolobii</name>
    <name type="common">Root-knot nematode worm</name>
    <name type="synonym">Meloidogyne mayaguensis</name>
    <dbReference type="NCBI Taxonomy" id="390850"/>
    <lineage>
        <taxon>Eukaryota</taxon>
        <taxon>Metazoa</taxon>
        <taxon>Ecdysozoa</taxon>
        <taxon>Nematoda</taxon>
        <taxon>Chromadorea</taxon>
        <taxon>Rhabditida</taxon>
        <taxon>Tylenchina</taxon>
        <taxon>Tylenchomorpha</taxon>
        <taxon>Tylenchoidea</taxon>
        <taxon>Meloidogynidae</taxon>
        <taxon>Meloidogyninae</taxon>
        <taxon>Meloidogyne</taxon>
    </lineage>
</organism>
<evidence type="ECO:0000313" key="2">
    <source>
        <dbReference type="Proteomes" id="UP001497535"/>
    </source>
</evidence>
<proteinExistence type="predicted"/>
<protein>
    <submittedName>
        <fullName evidence="1">Uncharacterized protein</fullName>
    </submittedName>
</protein>
<dbReference type="Proteomes" id="UP001497535">
    <property type="component" value="Unassembled WGS sequence"/>
</dbReference>
<accession>A0ACB0ZRZ8</accession>
<gene>
    <name evidence="1" type="ORF">MENTE1834_LOCUS28619</name>
</gene>
<keyword evidence="2" id="KW-1185">Reference proteome</keyword>
<name>A0ACB0ZRZ8_MELEN</name>
<dbReference type="EMBL" id="CAVMJV010000044">
    <property type="protein sequence ID" value="CAK5081389.1"/>
    <property type="molecule type" value="Genomic_DNA"/>
</dbReference>
<comment type="caution">
    <text evidence="1">The sequence shown here is derived from an EMBL/GenBank/DDBJ whole genome shotgun (WGS) entry which is preliminary data.</text>
</comment>